<dbReference type="EMBL" id="JARBDR010000337">
    <property type="protein sequence ID" value="KAJ8314745.1"/>
    <property type="molecule type" value="Genomic_DNA"/>
</dbReference>
<feature type="compositionally biased region" description="Low complexity" evidence="1">
    <location>
        <begin position="123"/>
        <end position="139"/>
    </location>
</feature>
<feature type="compositionally biased region" description="Basic residues" evidence="1">
    <location>
        <begin position="200"/>
        <end position="210"/>
    </location>
</feature>
<organism evidence="2 3">
    <name type="scientific">Tegillarca granosa</name>
    <name type="common">Malaysian cockle</name>
    <name type="synonym">Anadara granosa</name>
    <dbReference type="NCBI Taxonomy" id="220873"/>
    <lineage>
        <taxon>Eukaryota</taxon>
        <taxon>Metazoa</taxon>
        <taxon>Spiralia</taxon>
        <taxon>Lophotrochozoa</taxon>
        <taxon>Mollusca</taxon>
        <taxon>Bivalvia</taxon>
        <taxon>Autobranchia</taxon>
        <taxon>Pteriomorphia</taxon>
        <taxon>Arcoida</taxon>
        <taxon>Arcoidea</taxon>
        <taxon>Arcidae</taxon>
        <taxon>Tegillarca</taxon>
    </lineage>
</organism>
<feature type="region of interest" description="Disordered" evidence="1">
    <location>
        <begin position="115"/>
        <end position="220"/>
    </location>
</feature>
<dbReference type="PANTHER" id="PTHR40250">
    <property type="entry name" value="CHROMOSOME 11 OPEN READING FRAME 96"/>
    <property type="match status" value="1"/>
</dbReference>
<feature type="compositionally biased region" description="Low complexity" evidence="1">
    <location>
        <begin position="170"/>
        <end position="181"/>
    </location>
</feature>
<keyword evidence="3" id="KW-1185">Reference proteome</keyword>
<dbReference type="InterPro" id="IPR031521">
    <property type="entry name" value="DUF4695"/>
</dbReference>
<dbReference type="Pfam" id="PF15766">
    <property type="entry name" value="DUF4695"/>
    <property type="match status" value="1"/>
</dbReference>
<feature type="compositionally biased region" description="Basic and acidic residues" evidence="1">
    <location>
        <begin position="148"/>
        <end position="165"/>
    </location>
</feature>
<comment type="caution">
    <text evidence="2">The sequence shown here is derived from an EMBL/GenBank/DDBJ whole genome shotgun (WGS) entry which is preliminary data.</text>
</comment>
<evidence type="ECO:0000313" key="2">
    <source>
        <dbReference type="EMBL" id="KAJ8314745.1"/>
    </source>
</evidence>
<proteinExistence type="predicted"/>
<feature type="region of interest" description="Disordered" evidence="1">
    <location>
        <begin position="76"/>
        <end position="97"/>
    </location>
</feature>
<accession>A0ABQ9FGD3</accession>
<gene>
    <name evidence="2" type="ORF">KUTeg_006895</name>
</gene>
<name>A0ABQ9FGD3_TEGGR</name>
<evidence type="ECO:0000256" key="1">
    <source>
        <dbReference type="SAM" id="MobiDB-lite"/>
    </source>
</evidence>
<dbReference type="PANTHER" id="PTHR40250:SF1">
    <property type="entry name" value="SI:CH1073-281M9.1"/>
    <property type="match status" value="1"/>
</dbReference>
<dbReference type="Proteomes" id="UP001217089">
    <property type="component" value="Unassembled WGS sequence"/>
</dbReference>
<reference evidence="2 3" key="1">
    <citation type="submission" date="2022-12" db="EMBL/GenBank/DDBJ databases">
        <title>Chromosome-level genome of Tegillarca granosa.</title>
        <authorList>
            <person name="Kim J."/>
        </authorList>
    </citation>
    <scope>NUCLEOTIDE SEQUENCE [LARGE SCALE GENOMIC DNA]</scope>
    <source>
        <strain evidence="2">Teg-2019</strain>
        <tissue evidence="2">Adductor muscle</tissue>
    </source>
</reference>
<sequence length="220" mass="24682">MFLSKYNKITDSIKRLTMSSPRVHDPLFHFETHFPERLSRLHLNPEMCPPVQGRRSKRSRARHGIRYKTQPVTFDEITEVDEEGTSATEENNNKDGIKSQFAAFSRSMDGLVPKFKTKDVAKGTTSSTGQSMTRSSSGGITQSPAHVLESRLQEEQEDDKENKENEPEENSSSPPSSNTTSGIAALPPSGLAETRDPRRQRMTAKAKRRQMMAEAVDKES</sequence>
<protein>
    <submittedName>
        <fullName evidence="2">Uncharacterized protein</fullName>
    </submittedName>
</protein>
<evidence type="ECO:0000313" key="3">
    <source>
        <dbReference type="Proteomes" id="UP001217089"/>
    </source>
</evidence>